<gene>
    <name evidence="1" type="ORF">PBRA_002468</name>
</gene>
<dbReference type="EMBL" id="CDSF01000122">
    <property type="protein sequence ID" value="CEP02203.1"/>
    <property type="molecule type" value="Genomic_DNA"/>
</dbReference>
<dbReference type="Proteomes" id="UP000039324">
    <property type="component" value="Unassembled WGS sequence"/>
</dbReference>
<name>A0A0G4J3K7_PLABS</name>
<dbReference type="OMA" id="TTFENGW"/>
<proteinExistence type="predicted"/>
<dbReference type="PANTHER" id="PTHR37067:SF3">
    <property type="entry name" value="PX DOMAIN-CONTAINING PROTEIN"/>
    <property type="match status" value="1"/>
</dbReference>
<keyword evidence="2" id="KW-1185">Reference proteome</keyword>
<sequence length="161" mass="18016">MSGVLAIVATDDTVTEKVTIPVLPHELVHLQGRELVAIIKKHKDRLLASWAEDDVTKIVSQHKALKAQYDSSARMRTALSRCNDQTTFDDAWAIEGIRDRYGDLCRFVGGLASILPNTATVEADFSSLKFEKDKFSKSLTDFSLETKLQARRPSWVVSDHN</sequence>
<organism evidence="1 2">
    <name type="scientific">Plasmodiophora brassicae</name>
    <name type="common">Clubroot disease agent</name>
    <dbReference type="NCBI Taxonomy" id="37360"/>
    <lineage>
        <taxon>Eukaryota</taxon>
        <taxon>Sar</taxon>
        <taxon>Rhizaria</taxon>
        <taxon>Endomyxa</taxon>
        <taxon>Phytomyxea</taxon>
        <taxon>Plasmodiophorida</taxon>
        <taxon>Plasmodiophoridae</taxon>
        <taxon>Plasmodiophora</taxon>
    </lineage>
</organism>
<reference evidence="1 2" key="1">
    <citation type="submission" date="2015-02" db="EMBL/GenBank/DDBJ databases">
        <authorList>
            <person name="Chooi Y.-H."/>
        </authorList>
    </citation>
    <scope>NUCLEOTIDE SEQUENCE [LARGE SCALE GENOMIC DNA]</scope>
    <source>
        <strain evidence="1">E3</strain>
    </source>
</reference>
<dbReference type="PANTHER" id="PTHR37067">
    <property type="entry name" value="PX DOMAIN-CONTAINING PROTEIN"/>
    <property type="match status" value="1"/>
</dbReference>
<evidence type="ECO:0000313" key="1">
    <source>
        <dbReference type="EMBL" id="CEP02203.1"/>
    </source>
</evidence>
<dbReference type="OrthoDB" id="112786at2759"/>
<accession>A0A0G4J3K7</accession>
<evidence type="ECO:0000313" key="2">
    <source>
        <dbReference type="Proteomes" id="UP000039324"/>
    </source>
</evidence>
<protein>
    <submittedName>
        <fullName evidence="1">Uncharacterized protein</fullName>
    </submittedName>
</protein>
<dbReference type="AlphaFoldDB" id="A0A0G4J3K7"/>
<dbReference type="STRING" id="37360.A0A0G4J3K7"/>